<evidence type="ECO:0000313" key="2">
    <source>
        <dbReference type="EMBL" id="MBV4356659.1"/>
    </source>
</evidence>
<organism evidence="2 3">
    <name type="scientific">Pinibacter aurantiacus</name>
    <dbReference type="NCBI Taxonomy" id="2851599"/>
    <lineage>
        <taxon>Bacteria</taxon>
        <taxon>Pseudomonadati</taxon>
        <taxon>Bacteroidota</taxon>
        <taxon>Chitinophagia</taxon>
        <taxon>Chitinophagales</taxon>
        <taxon>Chitinophagaceae</taxon>
        <taxon>Pinibacter</taxon>
    </lineage>
</organism>
<reference evidence="2" key="1">
    <citation type="submission" date="2021-06" db="EMBL/GenBank/DDBJ databases">
        <authorList>
            <person name="Huq M.A."/>
        </authorList>
    </citation>
    <scope>NUCLEOTIDE SEQUENCE</scope>
    <source>
        <strain evidence="2">MAH-26</strain>
    </source>
</reference>
<proteinExistence type="predicted"/>
<dbReference type="PANTHER" id="PTHR35174:SF1">
    <property type="entry name" value="BLL0086 PROTEIN"/>
    <property type="match status" value="1"/>
</dbReference>
<accession>A0A9E2W3C9</accession>
<dbReference type="RefSeq" id="WP_217790283.1">
    <property type="nucleotide sequence ID" value="NZ_JAHSPG010000002.1"/>
</dbReference>
<sequence length="114" mass="12580">MKDFIFLFRADYKDLGQASPEQMQARTQKWMDWVGSIAAQNKLSSRGNRLNPAGKVVKKGNVVTDGPFTEIKESVLGYIVVKAETIDEAVKLSEGCPILASDGTSVEVREFDVI</sequence>
<dbReference type="Proteomes" id="UP000812270">
    <property type="component" value="Unassembled WGS sequence"/>
</dbReference>
<gene>
    <name evidence="2" type="ORF">KTO63_05815</name>
</gene>
<dbReference type="Pfam" id="PF03795">
    <property type="entry name" value="YCII"/>
    <property type="match status" value="1"/>
</dbReference>
<evidence type="ECO:0000313" key="3">
    <source>
        <dbReference type="Proteomes" id="UP000812270"/>
    </source>
</evidence>
<dbReference type="AlphaFoldDB" id="A0A9E2W3C9"/>
<dbReference type="EMBL" id="JAHSPG010000002">
    <property type="protein sequence ID" value="MBV4356659.1"/>
    <property type="molecule type" value="Genomic_DNA"/>
</dbReference>
<dbReference type="PANTHER" id="PTHR35174">
    <property type="entry name" value="BLL7171 PROTEIN-RELATED"/>
    <property type="match status" value="1"/>
</dbReference>
<name>A0A9E2W3C9_9BACT</name>
<keyword evidence="3" id="KW-1185">Reference proteome</keyword>
<feature type="domain" description="YCII-related" evidence="1">
    <location>
        <begin position="37"/>
        <end position="111"/>
    </location>
</feature>
<evidence type="ECO:0000259" key="1">
    <source>
        <dbReference type="Pfam" id="PF03795"/>
    </source>
</evidence>
<protein>
    <submittedName>
        <fullName evidence="2">Transcription initiation protein</fullName>
    </submittedName>
</protein>
<dbReference type="InterPro" id="IPR005545">
    <property type="entry name" value="YCII"/>
</dbReference>
<comment type="caution">
    <text evidence="2">The sequence shown here is derived from an EMBL/GenBank/DDBJ whole genome shotgun (WGS) entry which is preliminary data.</text>
</comment>